<dbReference type="GO" id="GO:0140825">
    <property type="term" value="F:lactoperoxidase activity"/>
    <property type="evidence" value="ECO:0007669"/>
    <property type="project" value="UniProtKB-EC"/>
</dbReference>
<keyword evidence="5" id="KW-0408">Iron</keyword>
<comment type="caution">
    <text evidence="6">The sequence shown here is derived from an EMBL/GenBank/DDBJ whole genome shotgun (WGS) entry which is preliminary data.</text>
</comment>
<keyword evidence="4" id="KW-0732">Signal</keyword>
<dbReference type="PROSITE" id="PS50292">
    <property type="entry name" value="PEROXIDASE_3"/>
    <property type="match status" value="1"/>
</dbReference>
<evidence type="ECO:0000256" key="2">
    <source>
        <dbReference type="ARBA" id="ARBA00022525"/>
    </source>
</evidence>
<evidence type="ECO:0000313" key="7">
    <source>
        <dbReference type="Proteomes" id="UP001381693"/>
    </source>
</evidence>
<dbReference type="GO" id="GO:0020037">
    <property type="term" value="F:heme binding"/>
    <property type="evidence" value="ECO:0007669"/>
    <property type="project" value="InterPro"/>
</dbReference>
<evidence type="ECO:0000256" key="5">
    <source>
        <dbReference type="PIRSR" id="PIRSR619791-2"/>
    </source>
</evidence>
<keyword evidence="2" id="KW-0964">Secreted</keyword>
<sequence>MFDGLIDFLISLDADVAGNPGKSDGFSKTDCPVVVAENGGDDAYIVSEEWLLDGLELRRRAITEEIFRWFSFIFALGLVQEVNSECALHIVQGRPTHSTIQQHLFHNVLKVPLAGSACITYGDVEAALSVVMSRIALRHPEGEFTPPDIGPIGEILTETARILAIQYELTADDVIHSLPILDTTRTSIRHICPPYASPMKCNPGRYRRYDGLCNNLEKPTWGATRAVFSRFLPPQYEDGLSAPKRRGVKGTMLPNPRVVSAMIHRDEGFHDHAATTMLISWGQLMDHDFTLTGTPLDRLTRNELEECCNQVPELKDPNCFEISIPNTDPFYRLFQFTCLDFVRGFPGVYQNCGLGPRNQFNILTGVIDGNTVYGGNDREARDLRTGVGGLLRHYDPFPTLPLKPLLPLKTDIPDEGCIRELPSQRCFLAGEIRVNEQLILTCAHTLLMREHNRLALALSNLNPHWDDETIYQESRHIVAAQIQHITFNEFLPQLLGRDVMSKFGLLLQKSGYWDGYDPTVDPSISASFSSAAFRFGHSLLPSSVERWSPKHKFISSKRLHKTIRQPFDLFKPGALDEFYLGLINQPTQAMDDGITQEVTNFLFAEPDEKFGFDLVAFNLQRGREFGIPGYGAWRRFCGLTPIHSFEDLAIHMTNDTAYMYSQLYSSVEDIDLWSAGVSERPLAGSLLGPTFSCIIAKQMQHLRRGDRYWYELPGQPSSFTPKQLDSIRKVRLARLLCDNSDNIETVQLYPLVLQDHRINPRVPCHNNIIPHMDLTPWIERTQHAPHPPAKSLLSSIGWK</sequence>
<dbReference type="SUPFAM" id="SSF48113">
    <property type="entry name" value="Heme-dependent peroxidases"/>
    <property type="match status" value="1"/>
</dbReference>
<evidence type="ECO:0000256" key="1">
    <source>
        <dbReference type="ARBA" id="ARBA00004613"/>
    </source>
</evidence>
<dbReference type="GO" id="GO:0006979">
    <property type="term" value="P:response to oxidative stress"/>
    <property type="evidence" value="ECO:0007669"/>
    <property type="project" value="InterPro"/>
</dbReference>
<dbReference type="InterPro" id="IPR037120">
    <property type="entry name" value="Haem_peroxidase_sf_animal"/>
</dbReference>
<dbReference type="Proteomes" id="UP001381693">
    <property type="component" value="Unassembled WGS sequence"/>
</dbReference>
<dbReference type="CDD" id="cd09823">
    <property type="entry name" value="peroxinectin_like"/>
    <property type="match status" value="1"/>
</dbReference>
<dbReference type="AlphaFoldDB" id="A0AAN8ZVG4"/>
<gene>
    <name evidence="6" type="primary">HPX5_2</name>
    <name evidence="6" type="ORF">SK128_027821</name>
</gene>
<keyword evidence="6" id="KW-0560">Oxidoreductase</keyword>
<dbReference type="GO" id="GO:0046872">
    <property type="term" value="F:metal ion binding"/>
    <property type="evidence" value="ECO:0007669"/>
    <property type="project" value="UniProtKB-KW"/>
</dbReference>
<evidence type="ECO:0000256" key="3">
    <source>
        <dbReference type="ARBA" id="ARBA00022559"/>
    </source>
</evidence>
<proteinExistence type="predicted"/>
<dbReference type="Gene3D" id="1.10.640.10">
    <property type="entry name" value="Haem peroxidase domain superfamily, animal type"/>
    <property type="match status" value="1"/>
</dbReference>
<dbReference type="PANTHER" id="PTHR11475:SF106">
    <property type="entry name" value="CURLY SU"/>
    <property type="match status" value="1"/>
</dbReference>
<dbReference type="FunFam" id="1.10.640.10:FF:000003">
    <property type="entry name" value="chorion peroxidase"/>
    <property type="match status" value="1"/>
</dbReference>
<evidence type="ECO:0000256" key="4">
    <source>
        <dbReference type="ARBA" id="ARBA00022729"/>
    </source>
</evidence>
<keyword evidence="5" id="KW-0349">Heme</keyword>
<evidence type="ECO:0000313" key="6">
    <source>
        <dbReference type="EMBL" id="KAK7008181.1"/>
    </source>
</evidence>
<dbReference type="PRINTS" id="PR00457">
    <property type="entry name" value="ANPEROXIDASE"/>
</dbReference>
<accession>A0AAN8ZVG4</accession>
<protein>
    <submittedName>
        <fullName evidence="6">Heme binding</fullName>
        <ecNumber evidence="6">1.11.1.7</ecNumber>
    </submittedName>
</protein>
<name>A0AAN8ZVG4_HALRR</name>
<keyword evidence="3 6" id="KW-0575">Peroxidase</keyword>
<dbReference type="EMBL" id="JAXCGZ010023485">
    <property type="protein sequence ID" value="KAK7008181.1"/>
    <property type="molecule type" value="Genomic_DNA"/>
</dbReference>
<dbReference type="GO" id="GO:0005576">
    <property type="term" value="C:extracellular region"/>
    <property type="evidence" value="ECO:0007669"/>
    <property type="project" value="UniProtKB-SubCell"/>
</dbReference>
<reference evidence="6 7" key="1">
    <citation type="submission" date="2023-11" db="EMBL/GenBank/DDBJ databases">
        <title>Halocaridina rubra genome assembly.</title>
        <authorList>
            <person name="Smith C."/>
        </authorList>
    </citation>
    <scope>NUCLEOTIDE SEQUENCE [LARGE SCALE GENOMIC DNA]</scope>
    <source>
        <strain evidence="6">EP-1</strain>
        <tissue evidence="6">Whole</tissue>
    </source>
</reference>
<dbReference type="EC" id="1.11.1.7" evidence="6"/>
<keyword evidence="7" id="KW-1185">Reference proteome</keyword>
<dbReference type="InterPro" id="IPR010255">
    <property type="entry name" value="Haem_peroxidase_sf"/>
</dbReference>
<feature type="binding site" description="axial binding residue" evidence="5">
    <location>
        <position position="537"/>
    </location>
    <ligand>
        <name>heme b</name>
        <dbReference type="ChEBI" id="CHEBI:60344"/>
    </ligand>
    <ligandPart>
        <name>Fe</name>
        <dbReference type="ChEBI" id="CHEBI:18248"/>
    </ligandPart>
</feature>
<keyword evidence="5" id="KW-0479">Metal-binding</keyword>
<organism evidence="6 7">
    <name type="scientific">Halocaridina rubra</name>
    <name type="common">Hawaiian red shrimp</name>
    <dbReference type="NCBI Taxonomy" id="373956"/>
    <lineage>
        <taxon>Eukaryota</taxon>
        <taxon>Metazoa</taxon>
        <taxon>Ecdysozoa</taxon>
        <taxon>Arthropoda</taxon>
        <taxon>Crustacea</taxon>
        <taxon>Multicrustacea</taxon>
        <taxon>Malacostraca</taxon>
        <taxon>Eumalacostraca</taxon>
        <taxon>Eucarida</taxon>
        <taxon>Decapoda</taxon>
        <taxon>Pleocyemata</taxon>
        <taxon>Caridea</taxon>
        <taxon>Atyoidea</taxon>
        <taxon>Atyidae</taxon>
        <taxon>Halocaridina</taxon>
    </lineage>
</organism>
<dbReference type="PANTHER" id="PTHR11475">
    <property type="entry name" value="OXIDASE/PEROXIDASE"/>
    <property type="match status" value="1"/>
</dbReference>
<comment type="subcellular location">
    <subcellularLocation>
        <location evidence="1">Secreted</location>
    </subcellularLocation>
</comment>
<dbReference type="Pfam" id="PF03098">
    <property type="entry name" value="An_peroxidase"/>
    <property type="match status" value="1"/>
</dbReference>
<dbReference type="InterPro" id="IPR019791">
    <property type="entry name" value="Haem_peroxidase_animal"/>
</dbReference>